<accession>A0ABP0LVY0</accession>
<protein>
    <recommendedName>
        <fullName evidence="4">RING-type domain-containing protein</fullName>
    </recommendedName>
</protein>
<dbReference type="Proteomes" id="UP001642464">
    <property type="component" value="Unassembled WGS sequence"/>
</dbReference>
<keyword evidence="3" id="KW-1185">Reference proteome</keyword>
<sequence length="311" mass="34418">MQLEEDAGDDDWALAVALQRSEREEIELEEIERTRQESLQDTLQSGDMTRSETVNPQFPGGPIGAACCFGMTVSFVRSLLGQRAPPPSPANLVGPPCTAEGLEARSTEDMSDDVSRSRSTSTADEVARLDPCAICLEEEQGVRCDGIGAHIICRGCLPKLVESQLDLAEGSDHCMRERRMWSAVGQERCPCHLDGCSGALPHEQLLLHLPSETRRRLEVDSEAARSFLCTEEPQDESEDLERVRLSFLMDMPNAKMCGSCQHGPIDHTHCSDLDAHHGEMRGNSQILNQCPMCGWRTSEIDDWPAWDGVLR</sequence>
<keyword evidence="1" id="KW-0175">Coiled coil</keyword>
<evidence type="ECO:0000313" key="3">
    <source>
        <dbReference type="Proteomes" id="UP001642464"/>
    </source>
</evidence>
<proteinExistence type="predicted"/>
<evidence type="ECO:0000313" key="2">
    <source>
        <dbReference type="EMBL" id="CAK9042903.1"/>
    </source>
</evidence>
<name>A0ABP0LVY0_9DINO</name>
<gene>
    <name evidence="2" type="ORF">SCF082_LOCUS24613</name>
</gene>
<evidence type="ECO:0000256" key="1">
    <source>
        <dbReference type="SAM" id="Coils"/>
    </source>
</evidence>
<dbReference type="EMBL" id="CAXAMM010018202">
    <property type="protein sequence ID" value="CAK9042903.1"/>
    <property type="molecule type" value="Genomic_DNA"/>
</dbReference>
<reference evidence="2 3" key="1">
    <citation type="submission" date="2024-02" db="EMBL/GenBank/DDBJ databases">
        <authorList>
            <person name="Chen Y."/>
            <person name="Shah S."/>
            <person name="Dougan E. K."/>
            <person name="Thang M."/>
            <person name="Chan C."/>
        </authorList>
    </citation>
    <scope>NUCLEOTIDE SEQUENCE [LARGE SCALE GENOMIC DNA]</scope>
</reference>
<organism evidence="2 3">
    <name type="scientific">Durusdinium trenchii</name>
    <dbReference type="NCBI Taxonomy" id="1381693"/>
    <lineage>
        <taxon>Eukaryota</taxon>
        <taxon>Sar</taxon>
        <taxon>Alveolata</taxon>
        <taxon>Dinophyceae</taxon>
        <taxon>Suessiales</taxon>
        <taxon>Symbiodiniaceae</taxon>
        <taxon>Durusdinium</taxon>
    </lineage>
</organism>
<comment type="caution">
    <text evidence="2">The sequence shown here is derived from an EMBL/GenBank/DDBJ whole genome shotgun (WGS) entry which is preliminary data.</text>
</comment>
<evidence type="ECO:0008006" key="4">
    <source>
        <dbReference type="Google" id="ProtNLM"/>
    </source>
</evidence>
<feature type="coiled-coil region" evidence="1">
    <location>
        <begin position="14"/>
        <end position="41"/>
    </location>
</feature>